<evidence type="ECO:0000313" key="3">
    <source>
        <dbReference type="EMBL" id="MFD1720351.1"/>
    </source>
</evidence>
<dbReference type="InterPro" id="IPR036291">
    <property type="entry name" value="NAD(P)-bd_dom_sf"/>
</dbReference>
<proteinExistence type="inferred from homology"/>
<dbReference type="PANTHER" id="PTHR24320:SF148">
    <property type="entry name" value="NAD(P)-BINDING ROSSMANN-FOLD SUPERFAMILY PROTEIN"/>
    <property type="match status" value="1"/>
</dbReference>
<dbReference type="Proteomes" id="UP001597347">
    <property type="component" value="Unassembled WGS sequence"/>
</dbReference>
<comment type="similarity">
    <text evidence="1">Belongs to the short-chain dehydrogenases/reductases (SDR) family.</text>
</comment>
<dbReference type="NCBIfam" id="NF004513">
    <property type="entry name" value="PRK05854.1"/>
    <property type="match status" value="1"/>
</dbReference>
<reference evidence="4" key="1">
    <citation type="journal article" date="2019" name="Int. J. Syst. Evol. Microbiol.">
        <title>The Global Catalogue of Microorganisms (GCM) 10K type strain sequencing project: providing services to taxonomists for standard genome sequencing and annotation.</title>
        <authorList>
            <consortium name="The Broad Institute Genomics Platform"/>
            <consortium name="The Broad Institute Genome Sequencing Center for Infectious Disease"/>
            <person name="Wu L."/>
            <person name="Ma J."/>
        </authorList>
    </citation>
    <scope>NUCLEOTIDE SEQUENCE [LARGE SCALE GENOMIC DNA]</scope>
    <source>
        <strain evidence="4">CGMCC 1.12471</strain>
    </source>
</reference>
<protein>
    <submittedName>
        <fullName evidence="3">SDR family oxidoreductase</fullName>
    </submittedName>
</protein>
<dbReference type="Pfam" id="PF00106">
    <property type="entry name" value="adh_short"/>
    <property type="match status" value="1"/>
</dbReference>
<dbReference type="PRINTS" id="PR00081">
    <property type="entry name" value="GDHRDH"/>
</dbReference>
<name>A0ABW4LA05_9MICO</name>
<evidence type="ECO:0000313" key="4">
    <source>
        <dbReference type="Proteomes" id="UP001597347"/>
    </source>
</evidence>
<sequence>MPRRPIHLDLPDPTGRRALVTGASDGIGLHIAARLAEAGADLVLPVRNAAKGEAAVARIRATAPRASIATPALDLSSLDSVAALGERLRDEGAPLHLLIGNAGVMTPPERRTTADGHELQLGTNHLGHVALVAGLLPLLRAGSARIVLQISVAAARGSVLWDDLDQQRSYDGARAYRSSKIASGLWGLELDRRSRAHGWGVTAALAHPGIAPTSLLAARPELGRSRDTASVRVIRALSRRGVLAGTPESAALPALLAATALAAPGRMYGPSGPGHTAGAPAEQALYRPLRSEADARRIWAVSAELAGARFPDEG</sequence>
<dbReference type="RefSeq" id="WP_377931580.1">
    <property type="nucleotide sequence ID" value="NZ_JBHUEA010000002.1"/>
</dbReference>
<dbReference type="Gene3D" id="3.40.50.720">
    <property type="entry name" value="NAD(P)-binding Rossmann-like Domain"/>
    <property type="match status" value="1"/>
</dbReference>
<comment type="caution">
    <text evidence="3">The sequence shown here is derived from an EMBL/GenBank/DDBJ whole genome shotgun (WGS) entry which is preliminary data.</text>
</comment>
<keyword evidence="2" id="KW-0560">Oxidoreductase</keyword>
<dbReference type="SUPFAM" id="SSF51735">
    <property type="entry name" value="NAD(P)-binding Rossmann-fold domains"/>
    <property type="match status" value="1"/>
</dbReference>
<dbReference type="EMBL" id="JBHUEA010000002">
    <property type="protein sequence ID" value="MFD1720351.1"/>
    <property type="molecule type" value="Genomic_DNA"/>
</dbReference>
<organism evidence="3 4">
    <name type="scientific">Amnibacterium endophyticum</name>
    <dbReference type="NCBI Taxonomy" id="2109337"/>
    <lineage>
        <taxon>Bacteria</taxon>
        <taxon>Bacillati</taxon>
        <taxon>Actinomycetota</taxon>
        <taxon>Actinomycetes</taxon>
        <taxon>Micrococcales</taxon>
        <taxon>Microbacteriaceae</taxon>
        <taxon>Amnibacterium</taxon>
    </lineage>
</organism>
<gene>
    <name evidence="3" type="ORF">ACFSBI_02215</name>
</gene>
<evidence type="ECO:0000256" key="2">
    <source>
        <dbReference type="ARBA" id="ARBA00023002"/>
    </source>
</evidence>
<evidence type="ECO:0000256" key="1">
    <source>
        <dbReference type="ARBA" id="ARBA00006484"/>
    </source>
</evidence>
<keyword evidence="4" id="KW-1185">Reference proteome</keyword>
<accession>A0ABW4LA05</accession>
<dbReference type="InterPro" id="IPR002347">
    <property type="entry name" value="SDR_fam"/>
</dbReference>
<dbReference type="PANTHER" id="PTHR24320">
    <property type="entry name" value="RETINOL DEHYDROGENASE"/>
    <property type="match status" value="1"/>
</dbReference>